<accession>A0A1G6XUN1</accession>
<gene>
    <name evidence="3" type="ORF">SAMN04488024_10823</name>
</gene>
<dbReference type="InterPro" id="IPR025510">
    <property type="entry name" value="DUF4397"/>
</dbReference>
<evidence type="ECO:0000313" key="3">
    <source>
        <dbReference type="EMBL" id="SDD81125.1"/>
    </source>
</evidence>
<keyword evidence="1" id="KW-1133">Transmembrane helix</keyword>
<organism evidence="3 4">
    <name type="scientific">Pedobacter soli</name>
    <dbReference type="NCBI Taxonomy" id="390242"/>
    <lineage>
        <taxon>Bacteria</taxon>
        <taxon>Pseudomonadati</taxon>
        <taxon>Bacteroidota</taxon>
        <taxon>Sphingobacteriia</taxon>
        <taxon>Sphingobacteriales</taxon>
        <taxon>Sphingobacteriaceae</taxon>
        <taxon>Pedobacter</taxon>
    </lineage>
</organism>
<keyword evidence="1" id="KW-0472">Membrane</keyword>
<keyword evidence="1" id="KW-0812">Transmembrane</keyword>
<dbReference type="EMBL" id="FMZH01000008">
    <property type="protein sequence ID" value="SDD81125.1"/>
    <property type="molecule type" value="Genomic_DNA"/>
</dbReference>
<feature type="domain" description="DUF4397" evidence="2">
    <location>
        <begin position="160"/>
        <end position="192"/>
    </location>
</feature>
<evidence type="ECO:0000256" key="1">
    <source>
        <dbReference type="SAM" id="Phobius"/>
    </source>
</evidence>
<dbReference type="STRING" id="390242.SAMN04488024_10823"/>
<sequence length="301" mass="32423">MKFLKNIHQLKELTFTHTLVLAAWVLVAILPSCKKTEYLDTDNADREPLSAKVKLVNALSITAPVNFLDFTRQINTTLVAHNVATAYLDTQFGKVQYNTTEGSNTSYKSSYIFGGATSFAQETDKASFAGPNGPIAGYYHTLFTVAKRRPSKLNPGNRDSLVLVYDDLTAPAAGKAKIRFANFAPDAPNLDLKTTAGTSWFANVAYGNFGDQVQLTYDASGKAPATIAGLSWKTLGPFKEVAAGAAQNLELRNNSTGAIVPVKTAALSNLSFEEGKIYTLFINGNLTTDAALQATLIVHTK</sequence>
<dbReference type="Proteomes" id="UP000199455">
    <property type="component" value="Unassembled WGS sequence"/>
</dbReference>
<reference evidence="4" key="1">
    <citation type="submission" date="2016-10" db="EMBL/GenBank/DDBJ databases">
        <authorList>
            <person name="Varghese N."/>
            <person name="Submissions S."/>
        </authorList>
    </citation>
    <scope>NUCLEOTIDE SEQUENCE [LARGE SCALE GENOMIC DNA]</scope>
    <source>
        <strain evidence="4">DSM 18609</strain>
    </source>
</reference>
<feature type="transmembrane region" description="Helical" evidence="1">
    <location>
        <begin position="12"/>
        <end position="30"/>
    </location>
</feature>
<keyword evidence="4" id="KW-1185">Reference proteome</keyword>
<dbReference type="RefSeq" id="WP_090770747.1">
    <property type="nucleotide sequence ID" value="NZ_FMZH01000008.1"/>
</dbReference>
<name>A0A1G6XUN1_9SPHI</name>
<dbReference type="Pfam" id="PF14344">
    <property type="entry name" value="DUF4397"/>
    <property type="match status" value="1"/>
</dbReference>
<protein>
    <recommendedName>
        <fullName evidence="2">DUF4397 domain-containing protein</fullName>
    </recommendedName>
</protein>
<evidence type="ECO:0000313" key="4">
    <source>
        <dbReference type="Proteomes" id="UP000199455"/>
    </source>
</evidence>
<dbReference type="AlphaFoldDB" id="A0A1G6XUN1"/>
<proteinExistence type="predicted"/>
<evidence type="ECO:0000259" key="2">
    <source>
        <dbReference type="Pfam" id="PF14344"/>
    </source>
</evidence>